<feature type="region of interest" description="Disordered" evidence="1">
    <location>
        <begin position="380"/>
        <end position="465"/>
    </location>
</feature>
<name>A0A1Y2GLV5_9FUNG</name>
<feature type="compositionally biased region" description="Low complexity" evidence="1">
    <location>
        <begin position="380"/>
        <end position="393"/>
    </location>
</feature>
<feature type="region of interest" description="Disordered" evidence="1">
    <location>
        <begin position="286"/>
        <end position="315"/>
    </location>
</feature>
<dbReference type="InterPro" id="IPR052220">
    <property type="entry name" value="METTL25"/>
</dbReference>
<proteinExistence type="predicted"/>
<evidence type="ECO:0000313" key="4">
    <source>
        <dbReference type="Proteomes" id="UP000193648"/>
    </source>
</evidence>
<dbReference type="PANTHER" id="PTHR12496:SF0">
    <property type="entry name" value="METHYLTRANSFERASE DOMAIN-CONTAINING PROTEIN"/>
    <property type="match status" value="1"/>
</dbReference>
<gene>
    <name evidence="3" type="ORF">BCR41DRAFT_396593</name>
</gene>
<dbReference type="SUPFAM" id="SSF53335">
    <property type="entry name" value="S-adenosyl-L-methionine-dependent methyltransferases"/>
    <property type="match status" value="1"/>
</dbReference>
<dbReference type="Proteomes" id="UP000193648">
    <property type="component" value="Unassembled WGS sequence"/>
</dbReference>
<sequence>MDFSSSTNPWNAAHSKDNHSCQSQSEPCYCHDKERAQDDGLKAFLPPGFDSLEEYLASLQSFLARCEPITNLMIVDYFTTNSWETRMPQEWRDAFESDQGRLSSLDLMELVSLGKLRDFKAAPACPKSTKSSSSSPSLVLTSLSKATTDLCSGSSKRVDQEPQDWPESLKEFVSMVKRLSINRTLDPEFTKFKNTLDIHLIPGMSPKKLHEVEILSGLIASYAKDHAIRSVIDLGAGQGYLSRVLAFQHQLCVLGVDSNTIQTCGAQTTQKRTEKLFVNKSKLKKLGGSNRKGREKVPSLSSKQSQSNQVSMPSFTTGAITSTTTALTESSSPLLSPVVETSGLAVMGVTPIDTMTTNSGPVFDKAATLADETPLLIPASSSMASSSTVSDSALPKPCKKLKTGTRSSSSPANPATGSSNGSCKKTNRSRRSRAKREETQNIPGSDTSTETAVSTSGSTDIPNISISTCDASLSSHTTNHIDKEQLKQEEGSKTAFDSASDPNLAATPGSNFQLQHITHHITAATLPTLLKEHFPKKPKCVAAQTCENNDTHLQLGHRQDCIPDDEEEEEGRWTLCGLHACGDLTSNMIKLYLESSATCLFSVGCCYHWITERFDKDGNIAISDGTHGFPLSTAFNRHSIHLGEHAKMIACQSPERWLKYQKETEDAIHGHYFRALLHKLMVERGLYPGPPAVAPVLGRMGKHRLKGFPHYLSTAINRLHLPTDVIKPEEAQAAYEEFLEQDLYRIGILWALRTMLGPLFEGMILLDRATYLYENIVERNDKNAVKKGSVQLIAGFDVVESPRNMILIALKD</sequence>
<dbReference type="Pfam" id="PF13679">
    <property type="entry name" value="Methyltransf_32"/>
    <property type="match status" value="2"/>
</dbReference>
<feature type="domain" description="Methyltransferase" evidence="2">
    <location>
        <begin position="543"/>
        <end position="612"/>
    </location>
</feature>
<evidence type="ECO:0000313" key="3">
    <source>
        <dbReference type="EMBL" id="ORZ14863.1"/>
    </source>
</evidence>
<feature type="compositionally biased region" description="Basic residues" evidence="1">
    <location>
        <begin position="425"/>
        <end position="434"/>
    </location>
</feature>
<evidence type="ECO:0000256" key="1">
    <source>
        <dbReference type="SAM" id="MobiDB-lite"/>
    </source>
</evidence>
<dbReference type="InterPro" id="IPR029063">
    <property type="entry name" value="SAM-dependent_MTases_sf"/>
</dbReference>
<feature type="region of interest" description="Disordered" evidence="1">
    <location>
        <begin position="1"/>
        <end position="24"/>
    </location>
</feature>
<feature type="compositionally biased region" description="Polar residues" evidence="1">
    <location>
        <begin position="440"/>
        <end position="465"/>
    </location>
</feature>
<reference evidence="3 4" key="1">
    <citation type="submission" date="2016-07" db="EMBL/GenBank/DDBJ databases">
        <title>Pervasive Adenine N6-methylation of Active Genes in Fungi.</title>
        <authorList>
            <consortium name="DOE Joint Genome Institute"/>
            <person name="Mondo S.J."/>
            <person name="Dannebaum R.O."/>
            <person name="Kuo R.C."/>
            <person name="Labutti K."/>
            <person name="Haridas S."/>
            <person name="Kuo A."/>
            <person name="Salamov A."/>
            <person name="Ahrendt S.R."/>
            <person name="Lipzen A."/>
            <person name="Sullivan W."/>
            <person name="Andreopoulos W.B."/>
            <person name="Clum A."/>
            <person name="Lindquist E."/>
            <person name="Daum C."/>
            <person name="Ramamoorthy G.K."/>
            <person name="Gryganskyi A."/>
            <person name="Culley D."/>
            <person name="Magnuson J.K."/>
            <person name="James T.Y."/>
            <person name="O'Malley M.A."/>
            <person name="Stajich J.E."/>
            <person name="Spatafora J.W."/>
            <person name="Visel A."/>
            <person name="Grigoriev I.V."/>
        </authorList>
    </citation>
    <scope>NUCLEOTIDE SEQUENCE [LARGE SCALE GENOMIC DNA]</scope>
    <source>
        <strain evidence="3 4">NRRL 3116</strain>
    </source>
</reference>
<dbReference type="PANTHER" id="PTHR12496">
    <property type="entry name" value="CGI-41 METHYLTRANSFERASE"/>
    <property type="match status" value="1"/>
</dbReference>
<dbReference type="EMBL" id="MCFF01000020">
    <property type="protein sequence ID" value="ORZ14863.1"/>
    <property type="molecule type" value="Genomic_DNA"/>
</dbReference>
<dbReference type="AlphaFoldDB" id="A0A1Y2GLV5"/>
<feature type="compositionally biased region" description="Polar residues" evidence="1">
    <location>
        <begin position="404"/>
        <end position="424"/>
    </location>
</feature>
<dbReference type="GeneID" id="33570666"/>
<keyword evidence="4" id="KW-1185">Reference proteome</keyword>
<feature type="domain" description="Methyltransferase" evidence="2">
    <location>
        <begin position="207"/>
        <end position="280"/>
    </location>
</feature>
<dbReference type="InterPro" id="IPR025714">
    <property type="entry name" value="Methyltranfer_dom"/>
</dbReference>
<accession>A0A1Y2GLV5</accession>
<dbReference type="InParanoid" id="A0A1Y2GLV5"/>
<evidence type="ECO:0000259" key="2">
    <source>
        <dbReference type="Pfam" id="PF13679"/>
    </source>
</evidence>
<feature type="compositionally biased region" description="Polar residues" evidence="1">
    <location>
        <begin position="299"/>
        <end position="315"/>
    </location>
</feature>
<dbReference type="STRING" id="64571.A0A1Y2GLV5"/>
<comment type="caution">
    <text evidence="3">The sequence shown here is derived from an EMBL/GenBank/DDBJ whole genome shotgun (WGS) entry which is preliminary data.</text>
</comment>
<dbReference type="RefSeq" id="XP_021880995.1">
    <property type="nucleotide sequence ID" value="XM_022028823.1"/>
</dbReference>
<dbReference type="OrthoDB" id="10258156at2759"/>
<organism evidence="3 4">
    <name type="scientific">Lobosporangium transversale</name>
    <dbReference type="NCBI Taxonomy" id="64571"/>
    <lineage>
        <taxon>Eukaryota</taxon>
        <taxon>Fungi</taxon>
        <taxon>Fungi incertae sedis</taxon>
        <taxon>Mucoromycota</taxon>
        <taxon>Mortierellomycotina</taxon>
        <taxon>Mortierellomycetes</taxon>
        <taxon>Mortierellales</taxon>
        <taxon>Mortierellaceae</taxon>
        <taxon>Lobosporangium</taxon>
    </lineage>
</organism>
<protein>
    <recommendedName>
        <fullName evidence="2">Methyltransferase domain-containing protein</fullName>
    </recommendedName>
</protein>
<feature type="compositionally biased region" description="Polar residues" evidence="1">
    <location>
        <begin position="1"/>
        <end position="10"/>
    </location>
</feature>